<keyword evidence="3" id="KW-1185">Reference proteome</keyword>
<dbReference type="PANTHER" id="PTHR40617">
    <property type="entry name" value="TERPENE CYCLASE ASQC"/>
    <property type="match status" value="1"/>
</dbReference>
<dbReference type="SUPFAM" id="SSF159245">
    <property type="entry name" value="AttH-like"/>
    <property type="match status" value="1"/>
</dbReference>
<dbReference type="EMBL" id="BAABAT010000053">
    <property type="protein sequence ID" value="GAA4262581.1"/>
    <property type="molecule type" value="Genomic_DNA"/>
</dbReference>
<dbReference type="InterPro" id="IPR053112">
    <property type="entry name" value="Fungal_Dehydratase/Hydratase"/>
</dbReference>
<proteinExistence type="predicted"/>
<dbReference type="Proteomes" id="UP001500620">
    <property type="component" value="Unassembled WGS sequence"/>
</dbReference>
<dbReference type="Pfam" id="PF17186">
    <property type="entry name" value="Lipocalin_9"/>
    <property type="match status" value="1"/>
</dbReference>
<protein>
    <recommendedName>
        <fullName evidence="1">AttH domain-containing protein</fullName>
    </recommendedName>
</protein>
<accession>A0ABP8DRJ9</accession>
<sequence length="333" mass="36300">MKRTGPGIDAIVDTGIPSAVDPATDLAAHPPGAERTWGDAISLTSEVTAAGHDFGVLVWTCNLPNLNKRMLTFAVTDETTGWYKDYQTDIAESDYAWGASGLNIKMPGLTWTGNIQKMSVKTTTPWGCLDVHLEATGPVMKYAGTGTYPSFGVPIWQFDLPSMRTTGSLTVQGQTHNVSGESWMARQWGRVPAEDPWMRWTWMTLRLPGGDNAAIWDGVSGETENCWVTVLHPDGSYGLAAVKPLADGADKLWASPATGKAYPTRWRIDIPSLKTHLTMHITSTEAREFTGGLGPHVEATAAFTGAYEGREVTGRSYVQMYGNWRPQPTSPHR</sequence>
<dbReference type="Gene3D" id="2.40.370.10">
    <property type="entry name" value="AttH-like domain"/>
    <property type="match status" value="2"/>
</dbReference>
<dbReference type="InterPro" id="IPR023374">
    <property type="entry name" value="AttH-like_dom_sf"/>
</dbReference>
<reference evidence="3" key="1">
    <citation type="journal article" date="2019" name="Int. J. Syst. Evol. Microbiol.">
        <title>The Global Catalogue of Microorganisms (GCM) 10K type strain sequencing project: providing services to taxonomists for standard genome sequencing and annotation.</title>
        <authorList>
            <consortium name="The Broad Institute Genomics Platform"/>
            <consortium name="The Broad Institute Genome Sequencing Center for Infectious Disease"/>
            <person name="Wu L."/>
            <person name="Ma J."/>
        </authorList>
    </citation>
    <scope>NUCLEOTIDE SEQUENCE [LARGE SCALE GENOMIC DNA]</scope>
    <source>
        <strain evidence="3">JCM 17441</strain>
    </source>
</reference>
<name>A0ABP8DRJ9_9ACTN</name>
<dbReference type="Pfam" id="PF07143">
    <property type="entry name" value="CrtC"/>
    <property type="match status" value="1"/>
</dbReference>
<evidence type="ECO:0000313" key="3">
    <source>
        <dbReference type="Proteomes" id="UP001500620"/>
    </source>
</evidence>
<evidence type="ECO:0000313" key="2">
    <source>
        <dbReference type="EMBL" id="GAA4262581.1"/>
    </source>
</evidence>
<gene>
    <name evidence="2" type="ORF">GCM10022255_099790</name>
</gene>
<dbReference type="PANTHER" id="PTHR40617:SF1">
    <property type="entry name" value="ATTH DOMAIN-CONTAINING PROTEIN-RELATED"/>
    <property type="match status" value="1"/>
</dbReference>
<organism evidence="2 3">
    <name type="scientific">Dactylosporangium darangshiense</name>
    <dbReference type="NCBI Taxonomy" id="579108"/>
    <lineage>
        <taxon>Bacteria</taxon>
        <taxon>Bacillati</taxon>
        <taxon>Actinomycetota</taxon>
        <taxon>Actinomycetes</taxon>
        <taxon>Micromonosporales</taxon>
        <taxon>Micromonosporaceae</taxon>
        <taxon>Dactylosporangium</taxon>
    </lineage>
</organism>
<dbReference type="RefSeq" id="WP_345140185.1">
    <property type="nucleotide sequence ID" value="NZ_BAABAT010000053.1"/>
</dbReference>
<evidence type="ECO:0000259" key="1">
    <source>
        <dbReference type="Pfam" id="PF07143"/>
    </source>
</evidence>
<feature type="domain" description="AttH" evidence="1">
    <location>
        <begin position="70"/>
        <end position="189"/>
    </location>
</feature>
<comment type="caution">
    <text evidence="2">The sequence shown here is derived from an EMBL/GenBank/DDBJ whole genome shotgun (WGS) entry which is preliminary data.</text>
</comment>
<dbReference type="InterPro" id="IPR010791">
    <property type="entry name" value="AttH_dom"/>
</dbReference>